<evidence type="ECO:0000313" key="3">
    <source>
        <dbReference type="Proteomes" id="UP000683246"/>
    </source>
</evidence>
<evidence type="ECO:0008006" key="4">
    <source>
        <dbReference type="Google" id="ProtNLM"/>
    </source>
</evidence>
<sequence length="53" mass="6030">MKFSTGIILGSVIGASSLALMNMDKREVRKMQRKGKKMMHKAERLMDDLKGMM</sequence>
<dbReference type="Proteomes" id="UP000683246">
    <property type="component" value="Chromosome"/>
</dbReference>
<proteinExistence type="predicted"/>
<name>A0A8J8MGP9_9FIRM</name>
<accession>A0A8J8MGP9</accession>
<protein>
    <recommendedName>
        <fullName evidence="4">YtxH domain-containing protein</fullName>
    </recommendedName>
</protein>
<evidence type="ECO:0000313" key="2">
    <source>
        <dbReference type="EMBL" id="QUI21151.1"/>
    </source>
</evidence>
<evidence type="ECO:0000256" key="1">
    <source>
        <dbReference type="SAM" id="Phobius"/>
    </source>
</evidence>
<feature type="transmembrane region" description="Helical" evidence="1">
    <location>
        <begin position="6"/>
        <end position="23"/>
    </location>
</feature>
<dbReference type="EMBL" id="CP058649">
    <property type="protein sequence ID" value="QUI21151.1"/>
    <property type="molecule type" value="Genomic_DNA"/>
</dbReference>
<keyword evidence="1" id="KW-1133">Transmembrane helix</keyword>
<reference evidence="2" key="1">
    <citation type="submission" date="2020-07" db="EMBL/GenBank/DDBJ databases">
        <title>Vallitalea pronyensis genome.</title>
        <authorList>
            <person name="Postec A."/>
        </authorList>
    </citation>
    <scope>NUCLEOTIDE SEQUENCE</scope>
    <source>
        <strain evidence="2">FatNI3</strain>
    </source>
</reference>
<gene>
    <name evidence="2" type="ORF">HZI73_02095</name>
</gene>
<dbReference type="AlphaFoldDB" id="A0A8J8MGP9"/>
<dbReference type="KEGG" id="vpy:HZI73_02095"/>
<keyword evidence="1" id="KW-0472">Membrane</keyword>
<dbReference type="RefSeq" id="WP_212696613.1">
    <property type="nucleotide sequence ID" value="NZ_CP058649.1"/>
</dbReference>
<keyword evidence="3" id="KW-1185">Reference proteome</keyword>
<keyword evidence="1" id="KW-0812">Transmembrane</keyword>
<organism evidence="2 3">
    <name type="scientific">Vallitalea pronyensis</name>
    <dbReference type="NCBI Taxonomy" id="1348613"/>
    <lineage>
        <taxon>Bacteria</taxon>
        <taxon>Bacillati</taxon>
        <taxon>Bacillota</taxon>
        <taxon>Clostridia</taxon>
        <taxon>Lachnospirales</taxon>
        <taxon>Vallitaleaceae</taxon>
        <taxon>Vallitalea</taxon>
    </lineage>
</organism>